<evidence type="ECO:0000256" key="1">
    <source>
        <dbReference type="ARBA" id="ARBA00022729"/>
    </source>
</evidence>
<feature type="domain" description="PpiC" evidence="8">
    <location>
        <begin position="189"/>
        <end position="291"/>
    </location>
</feature>
<feature type="chain" id="PRO_5029056426" description="Chaperone SurA" evidence="7">
    <location>
        <begin position="34"/>
        <end position="447"/>
    </location>
</feature>
<feature type="domain" description="PpiC" evidence="8">
    <location>
        <begin position="300"/>
        <end position="399"/>
    </location>
</feature>
<dbReference type="GO" id="GO:0006457">
    <property type="term" value="P:protein folding"/>
    <property type="evidence" value="ECO:0007669"/>
    <property type="project" value="UniProtKB-UniRule"/>
</dbReference>
<dbReference type="GO" id="GO:0050821">
    <property type="term" value="P:protein stabilization"/>
    <property type="evidence" value="ECO:0007669"/>
    <property type="project" value="InterPro"/>
</dbReference>
<organism evidence="9 10">
    <name type="scientific">Ideonella livida</name>
    <dbReference type="NCBI Taxonomy" id="2707176"/>
    <lineage>
        <taxon>Bacteria</taxon>
        <taxon>Pseudomonadati</taxon>
        <taxon>Pseudomonadota</taxon>
        <taxon>Betaproteobacteria</taxon>
        <taxon>Burkholderiales</taxon>
        <taxon>Sphaerotilaceae</taxon>
        <taxon>Ideonella</taxon>
    </lineage>
</organism>
<keyword evidence="4 7" id="KW-0697">Rotamase</keyword>
<comment type="caution">
    <text evidence="9">The sequence shown here is derived from an EMBL/GenBank/DDBJ whole genome shotgun (WGS) entry which is preliminary data.</text>
</comment>
<reference evidence="9 10" key="1">
    <citation type="submission" date="2020-02" db="EMBL/GenBank/DDBJ databases">
        <title>Ideonella bacterium strain TBM-1.</title>
        <authorList>
            <person name="Chen W.-M."/>
        </authorList>
    </citation>
    <scope>NUCLEOTIDE SEQUENCE [LARGE SCALE GENOMIC DNA]</scope>
    <source>
        <strain evidence="9 10">TBM-1</strain>
    </source>
</reference>
<dbReference type="SUPFAM" id="SSF54534">
    <property type="entry name" value="FKBP-like"/>
    <property type="match status" value="2"/>
</dbReference>
<proteinExistence type="inferred from homology"/>
<dbReference type="GO" id="GO:0051082">
    <property type="term" value="F:unfolded protein binding"/>
    <property type="evidence" value="ECO:0007669"/>
    <property type="project" value="UniProtKB-UniRule"/>
</dbReference>
<evidence type="ECO:0000256" key="3">
    <source>
        <dbReference type="ARBA" id="ARBA00022764"/>
    </source>
</evidence>
<dbReference type="PROSITE" id="PS01096">
    <property type="entry name" value="PPIC_PPIASE_1"/>
    <property type="match status" value="1"/>
</dbReference>
<accession>A0A7C9PHC2</accession>
<keyword evidence="3 7" id="KW-0574">Periplasm</keyword>
<feature type="signal peptide" evidence="7">
    <location>
        <begin position="1"/>
        <end position="33"/>
    </location>
</feature>
<dbReference type="Pfam" id="PF09312">
    <property type="entry name" value="SurA_N"/>
    <property type="match status" value="1"/>
</dbReference>
<dbReference type="EC" id="5.2.1.8" evidence="7"/>
<evidence type="ECO:0000259" key="8">
    <source>
        <dbReference type="PROSITE" id="PS50198"/>
    </source>
</evidence>
<keyword evidence="10" id="KW-1185">Reference proteome</keyword>
<dbReference type="Gene3D" id="3.10.50.40">
    <property type="match status" value="2"/>
</dbReference>
<dbReference type="EMBL" id="JAAGOH010000013">
    <property type="protein sequence ID" value="NDY91997.1"/>
    <property type="molecule type" value="Genomic_DNA"/>
</dbReference>
<dbReference type="InterPro" id="IPR046357">
    <property type="entry name" value="PPIase_dom_sf"/>
</dbReference>
<evidence type="ECO:0000256" key="7">
    <source>
        <dbReference type="HAMAP-Rule" id="MF_01183"/>
    </source>
</evidence>
<dbReference type="PANTHER" id="PTHR47637:SF1">
    <property type="entry name" value="CHAPERONE SURA"/>
    <property type="match status" value="1"/>
</dbReference>
<dbReference type="GO" id="GO:0003755">
    <property type="term" value="F:peptidyl-prolyl cis-trans isomerase activity"/>
    <property type="evidence" value="ECO:0007669"/>
    <property type="project" value="UniProtKB-UniRule"/>
</dbReference>
<dbReference type="Pfam" id="PF00639">
    <property type="entry name" value="Rotamase"/>
    <property type="match status" value="2"/>
</dbReference>
<evidence type="ECO:0000256" key="5">
    <source>
        <dbReference type="ARBA" id="ARBA00023186"/>
    </source>
</evidence>
<dbReference type="Gene3D" id="1.10.4030.10">
    <property type="entry name" value="Porin chaperone SurA, peptide-binding domain"/>
    <property type="match status" value="1"/>
</dbReference>
<keyword evidence="6 7" id="KW-0413">Isomerase</keyword>
<comment type="function">
    <text evidence="7">Chaperone involved in the correct folding and assembly of outer membrane proteins. Recognizes specific patterns of aromatic residues and the orientation of their side chains, which are found more frequently in integral outer membrane proteins. May act in both early periplasmic and late outer membrane-associated steps of protein maturation.</text>
</comment>
<name>A0A7C9PHC2_9BURK</name>
<keyword evidence="5 7" id="KW-0143">Chaperone</keyword>
<dbReference type="InterPro" id="IPR027304">
    <property type="entry name" value="Trigger_fact/SurA_dom_sf"/>
</dbReference>
<gene>
    <name evidence="7" type="primary">surA</name>
    <name evidence="9" type="ORF">G3A44_12445</name>
</gene>
<dbReference type="AlphaFoldDB" id="A0A7C9PHC2"/>
<sequence precursor="true">MMLPMNLKRKGPAAVLALLATLLGPGVSAPAIAQATALTTKAADYIVAIVNNELVTQSELDQRLARARIELQRNPGGAPAEAELRRQVLEALIDERVLITFARDAGGRIEDHELDRAIANIATVNQLTQDQLRERLRAEGTDFTRFRANIRDQMLAERAREREVGGRIRVTELEIEALLAEERAKRAGDVQLNLAQIMITVPEGASPAVLAERQALLRQAQQRLAAGEPFEAVARSVSEDPNRQRGGEIGLRPAARLPDLFTEAVKGLEVGGVTPEAVRSGAGFHLLKVVDRLGGEAGMVVQTRARHILLRPSARLTPEAASQRLSEMREQVLSGQRKFEDLARQYSEDGSAGAGGDLGWAGPGQFVPEFEQAMNGLAPLGISQPLVSRFGVHLIQVLERRQAKQDPRQAREQARNILRERKYEQAYTEWMEELRSRAYIEMREPPL</sequence>
<dbReference type="GO" id="GO:0042277">
    <property type="term" value="F:peptide binding"/>
    <property type="evidence" value="ECO:0007669"/>
    <property type="project" value="InterPro"/>
</dbReference>
<dbReference type="SUPFAM" id="SSF109998">
    <property type="entry name" value="Triger factor/SurA peptide-binding domain-like"/>
    <property type="match status" value="1"/>
</dbReference>
<evidence type="ECO:0000256" key="6">
    <source>
        <dbReference type="ARBA" id="ARBA00023235"/>
    </source>
</evidence>
<dbReference type="Proteomes" id="UP000484255">
    <property type="component" value="Unassembled WGS sequence"/>
</dbReference>
<dbReference type="GO" id="GO:0030288">
    <property type="term" value="C:outer membrane-bounded periplasmic space"/>
    <property type="evidence" value="ECO:0007669"/>
    <property type="project" value="InterPro"/>
</dbReference>
<evidence type="ECO:0000256" key="4">
    <source>
        <dbReference type="ARBA" id="ARBA00023110"/>
    </source>
</evidence>
<evidence type="ECO:0000313" key="9">
    <source>
        <dbReference type="EMBL" id="NDY91997.1"/>
    </source>
</evidence>
<dbReference type="InterPro" id="IPR023034">
    <property type="entry name" value="PPIase_SurA"/>
</dbReference>
<dbReference type="PANTHER" id="PTHR47637">
    <property type="entry name" value="CHAPERONE SURA"/>
    <property type="match status" value="1"/>
</dbReference>
<keyword evidence="2 7" id="KW-0677">Repeat</keyword>
<protein>
    <recommendedName>
        <fullName evidence="7">Chaperone SurA</fullName>
    </recommendedName>
    <alternativeName>
        <fullName evidence="7">Peptidyl-prolyl cis-trans isomerase SurA</fullName>
        <shortName evidence="7">PPIase SurA</shortName>
        <ecNumber evidence="7">5.2.1.8</ecNumber>
    </alternativeName>
    <alternativeName>
        <fullName evidence="7">Rotamase SurA</fullName>
    </alternativeName>
</protein>
<dbReference type="InterPro" id="IPR000297">
    <property type="entry name" value="PPIase_PpiC"/>
</dbReference>
<dbReference type="InterPro" id="IPR050280">
    <property type="entry name" value="OMP_Chaperone_SurA"/>
</dbReference>
<evidence type="ECO:0000256" key="2">
    <source>
        <dbReference type="ARBA" id="ARBA00022737"/>
    </source>
</evidence>
<dbReference type="HAMAP" id="MF_01183">
    <property type="entry name" value="Chaperone_SurA"/>
    <property type="match status" value="1"/>
</dbReference>
<evidence type="ECO:0000313" key="10">
    <source>
        <dbReference type="Proteomes" id="UP000484255"/>
    </source>
</evidence>
<dbReference type="PROSITE" id="PS50198">
    <property type="entry name" value="PPIC_PPIASE_2"/>
    <property type="match status" value="2"/>
</dbReference>
<dbReference type="GO" id="GO:0043165">
    <property type="term" value="P:Gram-negative-bacterium-type cell outer membrane assembly"/>
    <property type="evidence" value="ECO:0007669"/>
    <property type="project" value="InterPro"/>
</dbReference>
<keyword evidence="1 7" id="KW-0732">Signal</keyword>
<comment type="subcellular location">
    <subcellularLocation>
        <location evidence="7">Periplasm</location>
    </subcellularLocation>
    <text evidence="7">Is capable of associating with the outer membrane.</text>
</comment>
<dbReference type="InterPro" id="IPR023058">
    <property type="entry name" value="PPIase_PpiC_CS"/>
</dbReference>
<comment type="domain">
    <text evidence="7">The PPIase activity resides only in the second parvulin domain. The N-terminal region and the C-terminal tail are necessary and sufficient for the chaperone activity of SurA. The PPIase activity is dispensable for SurA to function as a chaperone. The N-terminal region and the C-terminal tail are also required for porin recognition.</text>
</comment>
<dbReference type="InterPro" id="IPR015391">
    <property type="entry name" value="SurA_N"/>
</dbReference>
<comment type="catalytic activity">
    <reaction evidence="7">
        <text>[protein]-peptidylproline (omega=180) = [protein]-peptidylproline (omega=0)</text>
        <dbReference type="Rhea" id="RHEA:16237"/>
        <dbReference type="Rhea" id="RHEA-COMP:10747"/>
        <dbReference type="Rhea" id="RHEA-COMP:10748"/>
        <dbReference type="ChEBI" id="CHEBI:83833"/>
        <dbReference type="ChEBI" id="CHEBI:83834"/>
        <dbReference type="EC" id="5.2.1.8"/>
    </reaction>
</comment>